<name>A0A1I4EH40_9HYPH</name>
<evidence type="ECO:0000313" key="3">
    <source>
        <dbReference type="Proteomes" id="UP000323300"/>
    </source>
</evidence>
<evidence type="ECO:0000313" key="2">
    <source>
        <dbReference type="EMBL" id="SFL03501.1"/>
    </source>
</evidence>
<evidence type="ECO:0000256" key="1">
    <source>
        <dbReference type="SAM" id="MobiDB-lite"/>
    </source>
</evidence>
<organism evidence="2 3">
    <name type="scientific">Neomesorhizobium albiziae</name>
    <dbReference type="NCBI Taxonomy" id="335020"/>
    <lineage>
        <taxon>Bacteria</taxon>
        <taxon>Pseudomonadati</taxon>
        <taxon>Pseudomonadota</taxon>
        <taxon>Alphaproteobacteria</taxon>
        <taxon>Hyphomicrobiales</taxon>
        <taxon>Phyllobacteriaceae</taxon>
        <taxon>Neomesorhizobium</taxon>
    </lineage>
</organism>
<keyword evidence="3" id="KW-1185">Reference proteome</keyword>
<protein>
    <recommendedName>
        <fullName evidence="4">Tetratricopeptide repeat-containing protein</fullName>
    </recommendedName>
</protein>
<accession>A0A1I4EH40</accession>
<sequence>MDSWPSLLVLSMLSNVLGTSRPDACTPKDAALERIDDPQFWTEAYLGACHAMCGRNDRAAHHVARLYEMRPDFRLGVLKGSCLTETRKLSNDFSTLSERLESKIKRPLMGRNRLVRCDAGKNDSGRSTCKAGIRRCHAAFVGAAGAADFCSRALPGLSALADQANGNGDADDQERDDVQRANCRNSFQERQCEDDGDNPNASGVQALPRGRAQVTREDAERSRRK</sequence>
<feature type="region of interest" description="Disordered" evidence="1">
    <location>
        <begin position="188"/>
        <end position="225"/>
    </location>
</feature>
<dbReference type="EMBL" id="FOSL01000025">
    <property type="protein sequence ID" value="SFL03501.1"/>
    <property type="molecule type" value="Genomic_DNA"/>
</dbReference>
<feature type="compositionally biased region" description="Basic and acidic residues" evidence="1">
    <location>
        <begin position="214"/>
        <end position="225"/>
    </location>
</feature>
<gene>
    <name evidence="2" type="ORF">SAMN04488498_12523</name>
</gene>
<dbReference type="Proteomes" id="UP000323300">
    <property type="component" value="Unassembled WGS sequence"/>
</dbReference>
<proteinExistence type="predicted"/>
<evidence type="ECO:0008006" key="4">
    <source>
        <dbReference type="Google" id="ProtNLM"/>
    </source>
</evidence>
<reference evidence="2 3" key="1">
    <citation type="submission" date="2016-10" db="EMBL/GenBank/DDBJ databases">
        <authorList>
            <person name="Varghese N."/>
            <person name="Submissions S."/>
        </authorList>
    </citation>
    <scope>NUCLEOTIDE SEQUENCE [LARGE SCALE GENOMIC DNA]</scope>
    <source>
        <strain evidence="2 3">DSM 21822</strain>
    </source>
</reference>
<dbReference type="AlphaFoldDB" id="A0A1I4EH40"/>